<dbReference type="PANTHER" id="PTHR12236:SF46">
    <property type="entry name" value="CUTICULAR PROTEIN 30B-RELATED"/>
    <property type="match status" value="1"/>
</dbReference>
<proteinExistence type="predicted"/>
<name>A0A9N9WKY5_9DIPT</name>
<dbReference type="EMBL" id="OU895877">
    <property type="protein sequence ID" value="CAG9797389.1"/>
    <property type="molecule type" value="Genomic_DNA"/>
</dbReference>
<sequence>MEVKLSIKEEWIRIVGISSTLQIFKKTLNIKIKINLIKMAKLIVFLAFVALSNAGVLEYSQPTIIKQFQPTIIKKVVEAEAPANYQFQYEVNDASTGDVKSQHEKAENGAIKGSYQLNDADGYVRIVDYTADDNNGFQATVRREPLQVVKKIIAQPATVTKIIQPAITKVFAPAHGWA</sequence>
<keyword evidence="3" id="KW-1133">Transmembrane helix</keyword>
<accession>A0A9N9WKY5</accession>
<dbReference type="PROSITE" id="PS00233">
    <property type="entry name" value="CHIT_BIND_RR_1"/>
    <property type="match status" value="1"/>
</dbReference>
<gene>
    <name evidence="4" type="ORF">CHIRRI_LOCUS388</name>
</gene>
<dbReference type="GO" id="GO:0005615">
    <property type="term" value="C:extracellular space"/>
    <property type="evidence" value="ECO:0007669"/>
    <property type="project" value="TreeGrafter"/>
</dbReference>
<feature type="transmembrane region" description="Helical" evidence="3">
    <location>
        <begin position="39"/>
        <end position="57"/>
    </location>
</feature>
<organism evidence="4 5">
    <name type="scientific">Chironomus riparius</name>
    <dbReference type="NCBI Taxonomy" id="315576"/>
    <lineage>
        <taxon>Eukaryota</taxon>
        <taxon>Metazoa</taxon>
        <taxon>Ecdysozoa</taxon>
        <taxon>Arthropoda</taxon>
        <taxon>Hexapoda</taxon>
        <taxon>Insecta</taxon>
        <taxon>Pterygota</taxon>
        <taxon>Neoptera</taxon>
        <taxon>Endopterygota</taxon>
        <taxon>Diptera</taxon>
        <taxon>Nematocera</taxon>
        <taxon>Chironomoidea</taxon>
        <taxon>Chironomidae</taxon>
        <taxon>Chironominae</taxon>
        <taxon>Chironomus</taxon>
    </lineage>
</organism>
<dbReference type="PANTHER" id="PTHR12236">
    <property type="entry name" value="STRUCTURAL CONTITUENT OF CUTICLE"/>
    <property type="match status" value="1"/>
</dbReference>
<reference evidence="4" key="2">
    <citation type="submission" date="2022-10" db="EMBL/GenBank/DDBJ databases">
        <authorList>
            <consortium name="ENA_rothamsted_submissions"/>
            <consortium name="culmorum"/>
            <person name="King R."/>
        </authorList>
    </citation>
    <scope>NUCLEOTIDE SEQUENCE</scope>
</reference>
<dbReference type="InterPro" id="IPR000618">
    <property type="entry name" value="Insect_cuticle"/>
</dbReference>
<keyword evidence="5" id="KW-1185">Reference proteome</keyword>
<dbReference type="PROSITE" id="PS51155">
    <property type="entry name" value="CHIT_BIND_RR_2"/>
    <property type="match status" value="1"/>
</dbReference>
<dbReference type="OrthoDB" id="7789829at2759"/>
<dbReference type="InterPro" id="IPR051217">
    <property type="entry name" value="Insect_Cuticle_Struc_Prot"/>
</dbReference>
<dbReference type="InterPro" id="IPR031311">
    <property type="entry name" value="CHIT_BIND_RR_consensus"/>
</dbReference>
<dbReference type="PRINTS" id="PR00947">
    <property type="entry name" value="CUTICLE"/>
</dbReference>
<evidence type="ECO:0000256" key="2">
    <source>
        <dbReference type="PROSITE-ProRule" id="PRU00497"/>
    </source>
</evidence>
<keyword evidence="3" id="KW-0472">Membrane</keyword>
<dbReference type="Pfam" id="PF00379">
    <property type="entry name" value="Chitin_bind_4"/>
    <property type="match status" value="1"/>
</dbReference>
<keyword evidence="3" id="KW-0812">Transmembrane</keyword>
<keyword evidence="1 2" id="KW-0193">Cuticle</keyword>
<protein>
    <submittedName>
        <fullName evidence="4">Uncharacterized protein</fullName>
    </submittedName>
</protein>
<dbReference type="Proteomes" id="UP001153620">
    <property type="component" value="Chromosome 1"/>
</dbReference>
<evidence type="ECO:0000313" key="4">
    <source>
        <dbReference type="EMBL" id="CAG9797389.1"/>
    </source>
</evidence>
<evidence type="ECO:0000256" key="1">
    <source>
        <dbReference type="ARBA" id="ARBA00022460"/>
    </source>
</evidence>
<dbReference type="GO" id="GO:0042302">
    <property type="term" value="F:structural constituent of cuticle"/>
    <property type="evidence" value="ECO:0007669"/>
    <property type="project" value="UniProtKB-UniRule"/>
</dbReference>
<reference evidence="4" key="1">
    <citation type="submission" date="2022-01" db="EMBL/GenBank/DDBJ databases">
        <authorList>
            <person name="King R."/>
        </authorList>
    </citation>
    <scope>NUCLEOTIDE SEQUENCE</scope>
</reference>
<dbReference type="AlphaFoldDB" id="A0A9N9WKY5"/>
<evidence type="ECO:0000313" key="5">
    <source>
        <dbReference type="Proteomes" id="UP001153620"/>
    </source>
</evidence>
<evidence type="ECO:0000256" key="3">
    <source>
        <dbReference type="SAM" id="Phobius"/>
    </source>
</evidence>
<dbReference type="GO" id="GO:0031012">
    <property type="term" value="C:extracellular matrix"/>
    <property type="evidence" value="ECO:0007669"/>
    <property type="project" value="TreeGrafter"/>
</dbReference>